<dbReference type="InterPro" id="IPR005835">
    <property type="entry name" value="NTP_transferase_dom"/>
</dbReference>
<organism evidence="7 8">
    <name type="scientific">Buchananella hordeovulneris</name>
    <dbReference type="NCBI Taxonomy" id="52770"/>
    <lineage>
        <taxon>Bacteria</taxon>
        <taxon>Bacillati</taxon>
        <taxon>Actinomycetota</taxon>
        <taxon>Actinomycetes</taxon>
        <taxon>Actinomycetales</taxon>
        <taxon>Actinomycetaceae</taxon>
        <taxon>Buchananella</taxon>
    </lineage>
</organism>
<dbReference type="EC" id="2.7.7.9" evidence="2"/>
<dbReference type="Proteomes" id="UP000185612">
    <property type="component" value="Unassembled WGS sequence"/>
</dbReference>
<dbReference type="Pfam" id="PF00483">
    <property type="entry name" value="NTP_transferase"/>
    <property type="match status" value="1"/>
</dbReference>
<dbReference type="GO" id="GO:0006011">
    <property type="term" value="P:UDP-alpha-D-glucose metabolic process"/>
    <property type="evidence" value="ECO:0007669"/>
    <property type="project" value="InterPro"/>
</dbReference>
<comment type="catalytic activity">
    <reaction evidence="5">
        <text>alpha-D-glucose 1-phosphate + UTP + H(+) = UDP-alpha-D-glucose + diphosphate</text>
        <dbReference type="Rhea" id="RHEA:19889"/>
        <dbReference type="ChEBI" id="CHEBI:15378"/>
        <dbReference type="ChEBI" id="CHEBI:33019"/>
        <dbReference type="ChEBI" id="CHEBI:46398"/>
        <dbReference type="ChEBI" id="CHEBI:58601"/>
        <dbReference type="ChEBI" id="CHEBI:58885"/>
        <dbReference type="EC" id="2.7.7.9"/>
    </reaction>
</comment>
<feature type="domain" description="Nucleotidyl transferase" evidence="6">
    <location>
        <begin position="14"/>
        <end position="239"/>
    </location>
</feature>
<evidence type="ECO:0000256" key="3">
    <source>
        <dbReference type="ARBA" id="ARBA00022679"/>
    </source>
</evidence>
<dbReference type="FunCoup" id="A0A1Q5PVN9">
    <property type="interactions" value="85"/>
</dbReference>
<evidence type="ECO:0000256" key="2">
    <source>
        <dbReference type="ARBA" id="ARBA00012415"/>
    </source>
</evidence>
<proteinExistence type="inferred from homology"/>
<evidence type="ECO:0000256" key="5">
    <source>
        <dbReference type="ARBA" id="ARBA00048128"/>
    </source>
</evidence>
<dbReference type="EMBL" id="MQVS01000007">
    <property type="protein sequence ID" value="OKL51480.1"/>
    <property type="molecule type" value="Genomic_DNA"/>
</dbReference>
<protein>
    <recommendedName>
        <fullName evidence="2">UTP--glucose-1-phosphate uridylyltransferase</fullName>
        <ecNumber evidence="2">2.7.7.9</ecNumber>
    </recommendedName>
</protein>
<dbReference type="OrthoDB" id="9803306at2"/>
<dbReference type="GO" id="GO:0003983">
    <property type="term" value="F:UTP:glucose-1-phosphate uridylyltransferase activity"/>
    <property type="evidence" value="ECO:0007669"/>
    <property type="project" value="UniProtKB-EC"/>
</dbReference>
<keyword evidence="3 7" id="KW-0808">Transferase</keyword>
<keyword evidence="8" id="KW-1185">Reference proteome</keyword>
<evidence type="ECO:0000256" key="1">
    <source>
        <dbReference type="ARBA" id="ARBA00006890"/>
    </source>
</evidence>
<dbReference type="AlphaFoldDB" id="A0A1Q5PVN9"/>
<keyword evidence="4 7" id="KW-0548">Nucleotidyltransferase</keyword>
<dbReference type="InterPro" id="IPR005771">
    <property type="entry name" value="GalU_uridylyltTrfase_bac/arc"/>
</dbReference>
<dbReference type="STRING" id="52770.BSZ40_07825"/>
<dbReference type="PANTHER" id="PTHR43197:SF1">
    <property type="entry name" value="UTP--GLUCOSE-1-PHOSPHATE URIDYLYLTRANSFERASE"/>
    <property type="match status" value="1"/>
</dbReference>
<dbReference type="PANTHER" id="PTHR43197">
    <property type="entry name" value="UTP--GLUCOSE-1-PHOSPHATE URIDYLYLTRANSFERASE"/>
    <property type="match status" value="1"/>
</dbReference>
<evidence type="ECO:0000256" key="4">
    <source>
        <dbReference type="ARBA" id="ARBA00022695"/>
    </source>
</evidence>
<accession>A0A1Q5PVN9</accession>
<reference evidence="8" key="1">
    <citation type="submission" date="2016-12" db="EMBL/GenBank/DDBJ databases">
        <authorList>
            <person name="Meng X."/>
        </authorList>
    </citation>
    <scope>NUCLEOTIDE SEQUENCE [LARGE SCALE GENOMIC DNA]</scope>
    <source>
        <strain evidence="8">DSM 20732</strain>
    </source>
</reference>
<dbReference type="InterPro" id="IPR029044">
    <property type="entry name" value="Nucleotide-diphossugar_trans"/>
</dbReference>
<name>A0A1Q5PVN9_9ACTO</name>
<dbReference type="SUPFAM" id="SSF53448">
    <property type="entry name" value="Nucleotide-diphospho-sugar transferases"/>
    <property type="match status" value="1"/>
</dbReference>
<gene>
    <name evidence="7" type="ORF">BSZ40_07825</name>
</gene>
<evidence type="ECO:0000259" key="6">
    <source>
        <dbReference type="Pfam" id="PF00483"/>
    </source>
</evidence>
<sequence length="297" mass="31483">MTSQDNPGGRVKHAVIPVAGRGTRFLPATRAVPKEMLPVVDRPAIEYVVREAGRVGIDDAIFITGRGKQAIEDHFDTTGNTAGLDPAGLPRLHSVRQGDPLGLGHAVLQARHHVGNAPFAVLLGDDLMDENEVILAEMLRVREALGGSVLCLMPVSREEISMYGSAAVTEVASPAGLEPGRVMQVTKLVEKPPAEQAPSLLASVGRFVLDPAVFDILETLEPGHGGEIQLTDAIAKLIDVPADQGGGVHGVIFTGLRYDTGDKLGYLKACVRLAARRDDLGPAFSAWLRDFVAEGEG</sequence>
<dbReference type="RefSeq" id="WP_073825011.1">
    <property type="nucleotide sequence ID" value="NZ_MQVS01000007.1"/>
</dbReference>
<comment type="caution">
    <text evidence="7">The sequence shown here is derived from an EMBL/GenBank/DDBJ whole genome shotgun (WGS) entry which is preliminary data.</text>
</comment>
<dbReference type="CDD" id="cd02541">
    <property type="entry name" value="UGPase_prokaryotic"/>
    <property type="match status" value="1"/>
</dbReference>
<evidence type="ECO:0000313" key="8">
    <source>
        <dbReference type="Proteomes" id="UP000185612"/>
    </source>
</evidence>
<dbReference type="Gene3D" id="3.90.550.10">
    <property type="entry name" value="Spore Coat Polysaccharide Biosynthesis Protein SpsA, Chain A"/>
    <property type="match status" value="1"/>
</dbReference>
<evidence type="ECO:0000313" key="7">
    <source>
        <dbReference type="EMBL" id="OKL51480.1"/>
    </source>
</evidence>
<comment type="similarity">
    <text evidence="1">Belongs to the UDPGP type 2 family.</text>
</comment>